<accession>A0A8H7V4L3</accession>
<dbReference type="InterPro" id="IPR004827">
    <property type="entry name" value="bZIP"/>
</dbReference>
<dbReference type="GO" id="GO:0003700">
    <property type="term" value="F:DNA-binding transcription factor activity"/>
    <property type="evidence" value="ECO:0007669"/>
    <property type="project" value="InterPro"/>
</dbReference>
<feature type="compositionally biased region" description="Low complexity" evidence="2">
    <location>
        <begin position="48"/>
        <end position="67"/>
    </location>
</feature>
<feature type="region of interest" description="Disordered" evidence="2">
    <location>
        <begin position="41"/>
        <end position="67"/>
    </location>
</feature>
<feature type="domain" description="BZIP" evidence="3">
    <location>
        <begin position="182"/>
        <end position="232"/>
    </location>
</feature>
<dbReference type="PROSITE" id="PS00036">
    <property type="entry name" value="BZIP_BASIC"/>
    <property type="match status" value="1"/>
</dbReference>
<reference evidence="4" key="1">
    <citation type="submission" date="2020-12" db="EMBL/GenBank/DDBJ databases">
        <title>Metabolic potential, ecology and presence of endohyphal bacteria is reflected in genomic diversity of Mucoromycotina.</title>
        <authorList>
            <person name="Muszewska A."/>
            <person name="Okrasinska A."/>
            <person name="Steczkiewicz K."/>
            <person name="Drgas O."/>
            <person name="Orlowska M."/>
            <person name="Perlinska-Lenart U."/>
            <person name="Aleksandrzak-Piekarczyk T."/>
            <person name="Szatraj K."/>
            <person name="Zielenkiewicz U."/>
            <person name="Pilsyk S."/>
            <person name="Malc E."/>
            <person name="Mieczkowski P."/>
            <person name="Kruszewska J.S."/>
            <person name="Biernat P."/>
            <person name="Pawlowska J."/>
        </authorList>
    </citation>
    <scope>NUCLEOTIDE SEQUENCE</scope>
    <source>
        <strain evidence="4">CBS 226.32</strain>
    </source>
</reference>
<evidence type="ECO:0000313" key="4">
    <source>
        <dbReference type="EMBL" id="KAG2203183.1"/>
    </source>
</evidence>
<comment type="caution">
    <text evidence="4">The sequence shown here is derived from an EMBL/GenBank/DDBJ whole genome shotgun (WGS) entry which is preliminary data.</text>
</comment>
<feature type="compositionally biased region" description="Polar residues" evidence="2">
    <location>
        <begin position="153"/>
        <end position="165"/>
    </location>
</feature>
<keyword evidence="1" id="KW-0175">Coiled coil</keyword>
<feature type="region of interest" description="Disordered" evidence="2">
    <location>
        <begin position="137"/>
        <end position="175"/>
    </location>
</feature>
<evidence type="ECO:0000259" key="3">
    <source>
        <dbReference type="PROSITE" id="PS50217"/>
    </source>
</evidence>
<organism evidence="4 5">
    <name type="scientific">Mucor plumbeus</name>
    <dbReference type="NCBI Taxonomy" id="97098"/>
    <lineage>
        <taxon>Eukaryota</taxon>
        <taxon>Fungi</taxon>
        <taxon>Fungi incertae sedis</taxon>
        <taxon>Mucoromycota</taxon>
        <taxon>Mucoromycotina</taxon>
        <taxon>Mucoromycetes</taxon>
        <taxon>Mucorales</taxon>
        <taxon>Mucorineae</taxon>
        <taxon>Mucoraceae</taxon>
        <taxon>Mucor</taxon>
    </lineage>
</organism>
<dbReference type="Gene3D" id="3.30.160.60">
    <property type="entry name" value="Classic Zinc Finger"/>
    <property type="match status" value="1"/>
</dbReference>
<gene>
    <name evidence="4" type="ORF">INT46_008941</name>
</gene>
<dbReference type="EMBL" id="JAEPRC010000237">
    <property type="protein sequence ID" value="KAG2203183.1"/>
    <property type="molecule type" value="Genomic_DNA"/>
</dbReference>
<dbReference type="CDD" id="cd12193">
    <property type="entry name" value="bZIP_GCN4"/>
    <property type="match status" value="1"/>
</dbReference>
<dbReference type="PROSITE" id="PS50217">
    <property type="entry name" value="BZIP"/>
    <property type="match status" value="1"/>
</dbReference>
<dbReference type="SUPFAM" id="SSF57959">
    <property type="entry name" value="Leucine zipper domain"/>
    <property type="match status" value="1"/>
</dbReference>
<evidence type="ECO:0000256" key="2">
    <source>
        <dbReference type="SAM" id="MobiDB-lite"/>
    </source>
</evidence>
<dbReference type="SMART" id="SM00338">
    <property type="entry name" value="BRLZ"/>
    <property type="match status" value="1"/>
</dbReference>
<proteinExistence type="predicted"/>
<sequence>MSVSNKNNTVTAPAWGLDNNTLDDWLENDLKQSSLFQCRKAKSTTSVQNNNHDTQNNSDNTNSNQNNSIMKCSLKNLLVHEPKAKEEDKKEQHENKSNVDKQLPQHLIPIIKVYSLLNTIRQKDQLAKEMQYNRKRLYATPPPPSPVLSTTSDFNCKSDNKNNIITKKKRGNNRPAADMMVKRQRNTDAARRSRLRKAIRMETLEKRVDVLKTDNERLRVTVAVLETEVNHVTEKEQRNRQRVLELEAQLAIAHKQLVKEYK</sequence>
<feature type="coiled-coil region" evidence="1">
    <location>
        <begin position="201"/>
        <end position="235"/>
    </location>
</feature>
<evidence type="ECO:0000313" key="5">
    <source>
        <dbReference type="Proteomes" id="UP000650833"/>
    </source>
</evidence>
<dbReference type="InterPro" id="IPR046347">
    <property type="entry name" value="bZIP_sf"/>
</dbReference>
<protein>
    <recommendedName>
        <fullName evidence="3">BZIP domain-containing protein</fullName>
    </recommendedName>
</protein>
<evidence type="ECO:0000256" key="1">
    <source>
        <dbReference type="SAM" id="Coils"/>
    </source>
</evidence>
<dbReference type="Proteomes" id="UP000650833">
    <property type="component" value="Unassembled WGS sequence"/>
</dbReference>
<dbReference type="Pfam" id="PF00170">
    <property type="entry name" value="bZIP_1"/>
    <property type="match status" value="1"/>
</dbReference>
<keyword evidence="5" id="KW-1185">Reference proteome</keyword>
<dbReference type="OrthoDB" id="2257100at2759"/>
<name>A0A8H7V4L3_9FUNG</name>
<dbReference type="AlphaFoldDB" id="A0A8H7V4L3"/>